<evidence type="ECO:0000313" key="2">
    <source>
        <dbReference type="Proteomes" id="UP001239111"/>
    </source>
</evidence>
<keyword evidence="2" id="KW-1185">Reference proteome</keyword>
<reference evidence="1" key="1">
    <citation type="submission" date="2023-04" db="EMBL/GenBank/DDBJ databases">
        <title>A chromosome-level genome assembly of the parasitoid wasp Eretmocerus hayati.</title>
        <authorList>
            <person name="Zhong Y."/>
            <person name="Liu S."/>
            <person name="Liu Y."/>
        </authorList>
    </citation>
    <scope>NUCLEOTIDE SEQUENCE</scope>
    <source>
        <strain evidence="1">ZJU_SS_LIU_2023</strain>
    </source>
</reference>
<dbReference type="Proteomes" id="UP001239111">
    <property type="component" value="Chromosome 3"/>
</dbReference>
<protein>
    <submittedName>
        <fullName evidence="1">Uncharacterized protein</fullName>
    </submittedName>
</protein>
<accession>A0ACC2NKB5</accession>
<dbReference type="EMBL" id="CM056743">
    <property type="protein sequence ID" value="KAJ8670005.1"/>
    <property type="molecule type" value="Genomic_DNA"/>
</dbReference>
<comment type="caution">
    <text evidence="1">The sequence shown here is derived from an EMBL/GenBank/DDBJ whole genome shotgun (WGS) entry which is preliminary data.</text>
</comment>
<evidence type="ECO:0000313" key="1">
    <source>
        <dbReference type="EMBL" id="KAJ8670005.1"/>
    </source>
</evidence>
<proteinExistence type="predicted"/>
<sequence length="311" mass="35484">MLITDPCLPELQSIENYTNYRSVYTIPVRNLPDDDMEYCIRSSSLTLIGLAKYTNLFGSVYSFKDIKRLMKNEAAIFVGALLLKFNIAITSICDTIELVDPSKEDYSTGKELTVLDPYQSLQTNCFLRASTMLALNGCMPNTDICISHNIKFVMYALQPIKKGTKLVLFHSVSIYDYTPKSKRQARHQQYYDCPCDCRACNENWFESDLGGLFIAPSGNAYSQELDDEMMAMRLEYETNFQKPNYPDLKIVSRAKDLLAKMWIQLDMPSPMMMHAVPLLMTIIQGFFKPSETFRVAGPNIAFSTSSSWCKY</sequence>
<name>A0ACC2NKB5_9HYME</name>
<gene>
    <name evidence="1" type="ORF">QAD02_001264</name>
</gene>
<organism evidence="1 2">
    <name type="scientific">Eretmocerus hayati</name>
    <dbReference type="NCBI Taxonomy" id="131215"/>
    <lineage>
        <taxon>Eukaryota</taxon>
        <taxon>Metazoa</taxon>
        <taxon>Ecdysozoa</taxon>
        <taxon>Arthropoda</taxon>
        <taxon>Hexapoda</taxon>
        <taxon>Insecta</taxon>
        <taxon>Pterygota</taxon>
        <taxon>Neoptera</taxon>
        <taxon>Endopterygota</taxon>
        <taxon>Hymenoptera</taxon>
        <taxon>Apocrita</taxon>
        <taxon>Proctotrupomorpha</taxon>
        <taxon>Chalcidoidea</taxon>
        <taxon>Aphelinidae</taxon>
        <taxon>Aphelininae</taxon>
        <taxon>Eretmocerus</taxon>
    </lineage>
</organism>